<dbReference type="EMBL" id="CYZU01000016">
    <property type="protein sequence ID" value="CUO38447.1"/>
    <property type="molecule type" value="Genomic_DNA"/>
</dbReference>
<name>A0A174EMI1_9FIRM</name>
<gene>
    <name evidence="1" type="ORF">ERS852491_02052</name>
</gene>
<sequence>MKNILVVIGSGRANGNTMHNFPVRPFSRAAALPSGCTQPVRGGTSAAGGETFLSLSAGIECAVVSLDKKHIGLEG</sequence>
<organism evidence="1 2">
    <name type="scientific">Faecalicatena contorta</name>
    <dbReference type="NCBI Taxonomy" id="39482"/>
    <lineage>
        <taxon>Bacteria</taxon>
        <taxon>Bacillati</taxon>
        <taxon>Bacillota</taxon>
        <taxon>Clostridia</taxon>
        <taxon>Lachnospirales</taxon>
        <taxon>Lachnospiraceae</taxon>
        <taxon>Faecalicatena</taxon>
    </lineage>
</organism>
<dbReference type="Proteomes" id="UP000095544">
    <property type="component" value="Unassembled WGS sequence"/>
</dbReference>
<evidence type="ECO:0000313" key="2">
    <source>
        <dbReference type="Proteomes" id="UP000095544"/>
    </source>
</evidence>
<dbReference type="STRING" id="39482.ERS852491_02052"/>
<protein>
    <submittedName>
        <fullName evidence="1">Uncharacterized protein</fullName>
    </submittedName>
</protein>
<accession>A0A174EMI1</accession>
<reference evidence="1 2" key="1">
    <citation type="submission" date="2015-09" db="EMBL/GenBank/DDBJ databases">
        <authorList>
            <consortium name="Pathogen Informatics"/>
        </authorList>
    </citation>
    <scope>NUCLEOTIDE SEQUENCE [LARGE SCALE GENOMIC DNA]</scope>
    <source>
        <strain evidence="1 2">2789STDY5834876</strain>
    </source>
</reference>
<evidence type="ECO:0000313" key="1">
    <source>
        <dbReference type="EMBL" id="CUO38447.1"/>
    </source>
</evidence>
<proteinExistence type="predicted"/>
<dbReference type="AlphaFoldDB" id="A0A174EMI1"/>